<dbReference type="HOGENOM" id="CLU_155793_2_1_4"/>
<accession>F6FYA8</accession>
<name>F6FYA8_RALS8</name>
<dbReference type="InterPro" id="IPR008622">
    <property type="entry name" value="FliT"/>
</dbReference>
<evidence type="ECO:0000256" key="3">
    <source>
        <dbReference type="ARBA" id="ARBA00022795"/>
    </source>
</evidence>
<protein>
    <recommendedName>
        <fullName evidence="5">Flagellar protein FliT</fullName>
    </recommendedName>
</protein>
<keyword evidence="4" id="KW-0143">Chaperone</keyword>
<keyword evidence="2" id="KW-0963">Cytoplasm</keyword>
<evidence type="ECO:0000256" key="2">
    <source>
        <dbReference type="ARBA" id="ARBA00022490"/>
    </source>
</evidence>
<dbReference type="EMBL" id="CP002819">
    <property type="protein sequence ID" value="AEG67912.1"/>
    <property type="molecule type" value="Genomic_DNA"/>
</dbReference>
<evidence type="ECO:0000313" key="7">
    <source>
        <dbReference type="Proteomes" id="UP000007953"/>
    </source>
</evidence>
<keyword evidence="6" id="KW-0282">Flagellum</keyword>
<sequence>MHPRFAPFEPEPECRMSRTLAIPRTPTLRPQQGSNSLFASYEAIASLSEEMVEAAEAGDWEGVSALERECALYMERLGSAPSRPALSQEELQRKRDLMIRILANDARVRALVCPRQDQLLRSMDAARRSIGARQAYAAVSYY</sequence>
<dbReference type="Gene3D" id="1.20.58.380">
    <property type="entry name" value="Flagellar protein flit"/>
    <property type="match status" value="1"/>
</dbReference>
<keyword evidence="3" id="KW-1005">Bacterial flagellum biogenesis</keyword>
<evidence type="ECO:0000313" key="6">
    <source>
        <dbReference type="EMBL" id="AEG67912.1"/>
    </source>
</evidence>
<gene>
    <name evidence="6" type="primary">fliT</name>
    <name evidence="6" type="ordered locus">RSPO_c00610</name>
</gene>
<dbReference type="Pfam" id="PF05400">
    <property type="entry name" value="FliT"/>
    <property type="match status" value="1"/>
</dbReference>
<comment type="subcellular location">
    <subcellularLocation>
        <location evidence="1">Cytoplasm</location>
        <location evidence="1">Cytosol</location>
    </subcellularLocation>
</comment>
<reference evidence="6 7" key="1">
    <citation type="journal article" date="2011" name="J. Bacteriol.">
        <title>Complete genome sequence of the plant pathogen Ralstonia solanacearum strain Po82.</title>
        <authorList>
            <person name="Xu J."/>
            <person name="Zheng H.J."/>
            <person name="Liu L."/>
            <person name="Pan Z.C."/>
            <person name="Prior P."/>
            <person name="Tang B."/>
            <person name="Xu J.S."/>
            <person name="Zhang H."/>
            <person name="Tian Q."/>
            <person name="Zhang L.Q."/>
            <person name="Feng J."/>
        </authorList>
    </citation>
    <scope>NUCLEOTIDE SEQUENCE [LARGE SCALE GENOMIC DNA]</scope>
    <source>
        <strain evidence="6 7">Po82</strain>
    </source>
</reference>
<evidence type="ECO:0000256" key="5">
    <source>
        <dbReference type="ARBA" id="ARBA00093797"/>
    </source>
</evidence>
<evidence type="ECO:0000256" key="4">
    <source>
        <dbReference type="ARBA" id="ARBA00023186"/>
    </source>
</evidence>
<dbReference type="AlphaFoldDB" id="F6FYA8"/>
<keyword evidence="6" id="KW-0966">Cell projection</keyword>
<dbReference type="KEGG" id="rsn:RSPO_c00610"/>
<proteinExistence type="predicted"/>
<dbReference type="GO" id="GO:0044781">
    <property type="term" value="P:bacterial-type flagellum organization"/>
    <property type="evidence" value="ECO:0007669"/>
    <property type="project" value="UniProtKB-KW"/>
</dbReference>
<dbReference type="PATRIC" id="fig|1031711.3.peg.592"/>
<keyword evidence="6" id="KW-0969">Cilium</keyword>
<evidence type="ECO:0000256" key="1">
    <source>
        <dbReference type="ARBA" id="ARBA00004514"/>
    </source>
</evidence>
<organism evidence="6 7">
    <name type="scientific">Ralstonia solanacearum (strain Po82)</name>
    <dbReference type="NCBI Taxonomy" id="1031711"/>
    <lineage>
        <taxon>Bacteria</taxon>
        <taxon>Pseudomonadati</taxon>
        <taxon>Pseudomonadota</taxon>
        <taxon>Betaproteobacteria</taxon>
        <taxon>Burkholderiales</taxon>
        <taxon>Burkholderiaceae</taxon>
        <taxon>Ralstonia</taxon>
        <taxon>Ralstonia solanacearum species complex</taxon>
    </lineage>
</organism>
<dbReference type="eggNOG" id="ENOG50316HI">
    <property type="taxonomic scope" value="Bacteria"/>
</dbReference>
<dbReference type="Proteomes" id="UP000007953">
    <property type="component" value="Chromosome"/>
</dbReference>